<evidence type="ECO:0000313" key="3">
    <source>
        <dbReference type="Proteomes" id="UP000813444"/>
    </source>
</evidence>
<name>A0A8K0WLT0_9HYPO</name>
<comment type="caution">
    <text evidence="2">The sequence shown here is derived from an EMBL/GenBank/DDBJ whole genome shotgun (WGS) entry which is preliminary data.</text>
</comment>
<proteinExistence type="predicted"/>
<dbReference type="Proteomes" id="UP000813444">
    <property type="component" value="Unassembled WGS sequence"/>
</dbReference>
<evidence type="ECO:0000256" key="1">
    <source>
        <dbReference type="SAM" id="MobiDB-lite"/>
    </source>
</evidence>
<evidence type="ECO:0000313" key="2">
    <source>
        <dbReference type="EMBL" id="KAH7309173.1"/>
    </source>
</evidence>
<feature type="region of interest" description="Disordered" evidence="1">
    <location>
        <begin position="165"/>
        <end position="190"/>
    </location>
</feature>
<accession>A0A8K0WLT0</accession>
<reference evidence="2" key="1">
    <citation type="journal article" date="2021" name="Nat. Commun.">
        <title>Genetic determinants of endophytism in the Arabidopsis root mycobiome.</title>
        <authorList>
            <person name="Mesny F."/>
            <person name="Miyauchi S."/>
            <person name="Thiergart T."/>
            <person name="Pickel B."/>
            <person name="Atanasova L."/>
            <person name="Karlsson M."/>
            <person name="Huettel B."/>
            <person name="Barry K.W."/>
            <person name="Haridas S."/>
            <person name="Chen C."/>
            <person name="Bauer D."/>
            <person name="Andreopoulos W."/>
            <person name="Pangilinan J."/>
            <person name="LaButti K."/>
            <person name="Riley R."/>
            <person name="Lipzen A."/>
            <person name="Clum A."/>
            <person name="Drula E."/>
            <person name="Henrissat B."/>
            <person name="Kohler A."/>
            <person name="Grigoriev I.V."/>
            <person name="Martin F.M."/>
            <person name="Hacquard S."/>
        </authorList>
    </citation>
    <scope>NUCLEOTIDE SEQUENCE</scope>
    <source>
        <strain evidence="2">MPI-CAGE-CH-0235</strain>
    </source>
</reference>
<dbReference type="OrthoDB" id="1262810at2759"/>
<gene>
    <name evidence="2" type="ORF">B0I35DRAFT_515497</name>
</gene>
<protein>
    <submittedName>
        <fullName evidence="2">Uncharacterized protein</fullName>
    </submittedName>
</protein>
<dbReference type="AlphaFoldDB" id="A0A8K0WLT0"/>
<sequence>MFSLLNLAVELYLLDDNEKDFHLDYESLDKFIMEKFAWGFVWKNKEVNVLELLYHAGHGKSMSFCSWIPDFMGLRLSERGQRIYPPIISTWKTRRRGGFFSARHGFPSAETKNDRVHRAPVLAIRGCIIDQIAYTGELGLGDHDRITFAKALSNIRHYTSNLGVESNADDHGAGATGESGDGDFNHSRAGERADQKEQLLFWLLIGDSKGPQTGRDWATRFSYLDINSEEDISPWPEQTREDILSLRLDEDAHGYGAKPPEMQERMA</sequence>
<dbReference type="EMBL" id="JAGPNK010000014">
    <property type="protein sequence ID" value="KAH7309173.1"/>
    <property type="molecule type" value="Genomic_DNA"/>
</dbReference>
<keyword evidence="3" id="KW-1185">Reference proteome</keyword>
<organism evidence="2 3">
    <name type="scientific">Stachybotrys elegans</name>
    <dbReference type="NCBI Taxonomy" id="80388"/>
    <lineage>
        <taxon>Eukaryota</taxon>
        <taxon>Fungi</taxon>
        <taxon>Dikarya</taxon>
        <taxon>Ascomycota</taxon>
        <taxon>Pezizomycotina</taxon>
        <taxon>Sordariomycetes</taxon>
        <taxon>Hypocreomycetidae</taxon>
        <taxon>Hypocreales</taxon>
        <taxon>Stachybotryaceae</taxon>
        <taxon>Stachybotrys</taxon>
    </lineage>
</organism>